<keyword evidence="10 13" id="KW-0472">Membrane</keyword>
<keyword evidence="12" id="KW-0325">Glycoprotein</keyword>
<evidence type="ECO:0000256" key="3">
    <source>
        <dbReference type="ARBA" id="ARBA00022475"/>
    </source>
</evidence>
<keyword evidence="7" id="KW-0732">Signal</keyword>
<keyword evidence="3" id="KW-1003">Cell membrane</keyword>
<name>A0A7J9KN17_GOSSC</name>
<evidence type="ECO:0000256" key="8">
    <source>
        <dbReference type="ARBA" id="ARBA00022737"/>
    </source>
</evidence>
<gene>
    <name evidence="14" type="ORF">Goshw_024522</name>
</gene>
<evidence type="ECO:0000256" key="12">
    <source>
        <dbReference type="ARBA" id="ARBA00023180"/>
    </source>
</evidence>
<sequence>MLKALQFLNLSYNFLSGPIPSSLANLSNLQALDLSRNKLSGEIPQELVQLTFLEFFNVSHNQLTGPIPQGRQFGTFENNSFEGNLGLYGNPLSKKCYPEGLSPKKDDGEDSWLQFGWKAIMLGYGSGVVNGLVLGYLFNPMKHKLFVKYLGRKMQNRRRGRMN</sequence>
<dbReference type="InterPro" id="IPR001611">
    <property type="entry name" value="Leu-rich_rpt"/>
</dbReference>
<evidence type="ECO:0000313" key="14">
    <source>
        <dbReference type="EMBL" id="MBA0847857.1"/>
    </source>
</evidence>
<keyword evidence="4" id="KW-0597">Phosphoprotein</keyword>
<dbReference type="PRINTS" id="PR00019">
    <property type="entry name" value="LEURICHRPT"/>
</dbReference>
<evidence type="ECO:0000256" key="7">
    <source>
        <dbReference type="ARBA" id="ARBA00022729"/>
    </source>
</evidence>
<dbReference type="SUPFAM" id="SSF52058">
    <property type="entry name" value="L domain-like"/>
    <property type="match status" value="1"/>
</dbReference>
<protein>
    <submittedName>
        <fullName evidence="14">Uncharacterized protein</fullName>
    </submittedName>
</protein>
<evidence type="ECO:0000313" key="15">
    <source>
        <dbReference type="Proteomes" id="UP000593576"/>
    </source>
</evidence>
<comment type="subcellular location">
    <subcellularLocation>
        <location evidence="1">Cell membrane</location>
        <topology evidence="1">Single-pass type I membrane protein</topology>
    </subcellularLocation>
</comment>
<keyword evidence="9 13" id="KW-1133">Transmembrane helix</keyword>
<reference evidence="14 15" key="1">
    <citation type="journal article" date="2019" name="Genome Biol. Evol.">
        <title>Insights into the evolution of the New World diploid cottons (Gossypium, subgenus Houzingenia) based on genome sequencing.</title>
        <authorList>
            <person name="Grover C.E."/>
            <person name="Arick M.A. 2nd"/>
            <person name="Thrash A."/>
            <person name="Conover J.L."/>
            <person name="Sanders W.S."/>
            <person name="Peterson D.G."/>
            <person name="Frelichowski J.E."/>
            <person name="Scheffler J.A."/>
            <person name="Scheffler B.E."/>
            <person name="Wendel J.F."/>
        </authorList>
    </citation>
    <scope>NUCLEOTIDE SEQUENCE [LARGE SCALE GENOMIC DNA]</scope>
    <source>
        <strain evidence="14">1</strain>
        <tissue evidence="14">Leaf</tissue>
    </source>
</reference>
<dbReference type="FunFam" id="3.80.10.10:FF:000722">
    <property type="entry name" value="Leucine-rich repeat receptor-like protein kinase"/>
    <property type="match status" value="1"/>
</dbReference>
<dbReference type="AlphaFoldDB" id="A0A7J9KN17"/>
<organism evidence="14 15">
    <name type="scientific">Gossypium schwendimanii</name>
    <name type="common">Cotton</name>
    <dbReference type="NCBI Taxonomy" id="34291"/>
    <lineage>
        <taxon>Eukaryota</taxon>
        <taxon>Viridiplantae</taxon>
        <taxon>Streptophyta</taxon>
        <taxon>Embryophyta</taxon>
        <taxon>Tracheophyta</taxon>
        <taxon>Spermatophyta</taxon>
        <taxon>Magnoliopsida</taxon>
        <taxon>eudicotyledons</taxon>
        <taxon>Gunneridae</taxon>
        <taxon>Pentapetalae</taxon>
        <taxon>rosids</taxon>
        <taxon>malvids</taxon>
        <taxon>Malvales</taxon>
        <taxon>Malvaceae</taxon>
        <taxon>Malvoideae</taxon>
        <taxon>Gossypium</taxon>
    </lineage>
</organism>
<keyword evidence="15" id="KW-1185">Reference proteome</keyword>
<dbReference type="OrthoDB" id="544346at2759"/>
<evidence type="ECO:0000256" key="2">
    <source>
        <dbReference type="ARBA" id="ARBA00009592"/>
    </source>
</evidence>
<dbReference type="Proteomes" id="UP000593576">
    <property type="component" value="Unassembled WGS sequence"/>
</dbReference>
<dbReference type="Gene3D" id="3.80.10.10">
    <property type="entry name" value="Ribonuclease Inhibitor"/>
    <property type="match status" value="1"/>
</dbReference>
<evidence type="ECO:0000256" key="11">
    <source>
        <dbReference type="ARBA" id="ARBA00023170"/>
    </source>
</evidence>
<evidence type="ECO:0000256" key="13">
    <source>
        <dbReference type="SAM" id="Phobius"/>
    </source>
</evidence>
<keyword evidence="5" id="KW-0433">Leucine-rich repeat</keyword>
<keyword evidence="11" id="KW-0675">Receptor</keyword>
<evidence type="ECO:0000256" key="1">
    <source>
        <dbReference type="ARBA" id="ARBA00004251"/>
    </source>
</evidence>
<evidence type="ECO:0000256" key="5">
    <source>
        <dbReference type="ARBA" id="ARBA00022614"/>
    </source>
</evidence>
<accession>A0A7J9KN17</accession>
<feature type="transmembrane region" description="Helical" evidence="13">
    <location>
        <begin position="115"/>
        <end position="138"/>
    </location>
</feature>
<dbReference type="PANTHER" id="PTHR27004:SF460">
    <property type="entry name" value="RECEPTOR-LIKE PROTEIN 33"/>
    <property type="match status" value="1"/>
</dbReference>
<keyword evidence="6 13" id="KW-0812">Transmembrane</keyword>
<keyword evidence="8" id="KW-0677">Repeat</keyword>
<dbReference type="GO" id="GO:0005886">
    <property type="term" value="C:plasma membrane"/>
    <property type="evidence" value="ECO:0007669"/>
    <property type="project" value="UniProtKB-SubCell"/>
</dbReference>
<evidence type="ECO:0000256" key="6">
    <source>
        <dbReference type="ARBA" id="ARBA00022692"/>
    </source>
</evidence>
<proteinExistence type="inferred from homology"/>
<comment type="similarity">
    <text evidence="2">Belongs to the RLP family.</text>
</comment>
<comment type="caution">
    <text evidence="14">The sequence shown here is derived from an EMBL/GenBank/DDBJ whole genome shotgun (WGS) entry which is preliminary data.</text>
</comment>
<evidence type="ECO:0000256" key="4">
    <source>
        <dbReference type="ARBA" id="ARBA00022553"/>
    </source>
</evidence>
<evidence type="ECO:0000256" key="10">
    <source>
        <dbReference type="ARBA" id="ARBA00023136"/>
    </source>
</evidence>
<dbReference type="PANTHER" id="PTHR27004">
    <property type="entry name" value="RECEPTOR-LIKE PROTEIN 12 ISOFORM X1"/>
    <property type="match status" value="1"/>
</dbReference>
<evidence type="ECO:0000256" key="9">
    <source>
        <dbReference type="ARBA" id="ARBA00022989"/>
    </source>
</evidence>
<dbReference type="Pfam" id="PF13855">
    <property type="entry name" value="LRR_8"/>
    <property type="match status" value="1"/>
</dbReference>
<dbReference type="InterPro" id="IPR032675">
    <property type="entry name" value="LRR_dom_sf"/>
</dbReference>
<dbReference type="EMBL" id="JABFAF010000001">
    <property type="protein sequence ID" value="MBA0847857.1"/>
    <property type="molecule type" value="Genomic_DNA"/>
</dbReference>